<protein>
    <submittedName>
        <fullName evidence="1">Uncharacterized protein</fullName>
    </submittedName>
</protein>
<dbReference type="EMBL" id="AP012032">
    <property type="protein sequence ID" value="BAK10116.1"/>
    <property type="molecule type" value="Genomic_DNA"/>
</dbReference>
<dbReference type="KEGG" id="paj:PAJ_0036"/>
<dbReference type="AlphaFoldDB" id="A0A0H3KSG3"/>
<proteinExistence type="predicted"/>
<reference evidence="2" key="1">
    <citation type="journal article" date="2012" name="Appl. Microbiol. Biotechnol.">
        <title>The complete genome sequence of Pantoea ananatis AJ13355, an organism with great biotechnological potential.</title>
        <authorList>
            <person name="Hara Y."/>
            <person name="Kadotani N."/>
            <person name="Izui H."/>
            <person name="Katashkina J.I."/>
            <person name="Kuvaeva T.M."/>
            <person name="Andreeva I.G."/>
            <person name="Golubeva L.I."/>
            <person name="Malko D.B."/>
            <person name="Makeev V.J."/>
            <person name="Mashko S.V."/>
            <person name="Kozlov Y.I."/>
        </authorList>
    </citation>
    <scope>NUCLEOTIDE SEQUENCE [LARGE SCALE GENOMIC DNA]</scope>
    <source>
        <strain evidence="2">AJ13355</strain>
    </source>
</reference>
<sequence>MLQGFWHDDKYAFSTACQQLLLDDHAGFDGFPQADLIREQDARRMAAAYVVGDMQLVGDQIGTHAAQAADGQAILLTLIFTCAKTQGEAIHTVELACKQPVLRFAEHQFAVEHHFTQHDVGFFGIKARADIGYQVIVIAYFIDLHLPAFVAGNGITRIKNHAGDRRVAASVEAIFPCGREQQGDHARINRHHGA</sequence>
<evidence type="ECO:0000313" key="1">
    <source>
        <dbReference type="EMBL" id="BAK10116.1"/>
    </source>
</evidence>
<name>A0A0H3KSG3_PANAA</name>
<accession>A0A0H3KSG3</accession>
<evidence type="ECO:0000313" key="2">
    <source>
        <dbReference type="Proteomes" id="UP000006690"/>
    </source>
</evidence>
<organism evidence="1 2">
    <name type="scientific">Pantoea ananatis (strain AJ13355)</name>
    <dbReference type="NCBI Taxonomy" id="932677"/>
    <lineage>
        <taxon>Bacteria</taxon>
        <taxon>Pseudomonadati</taxon>
        <taxon>Pseudomonadota</taxon>
        <taxon>Gammaproteobacteria</taxon>
        <taxon>Enterobacterales</taxon>
        <taxon>Erwiniaceae</taxon>
        <taxon>Pantoea</taxon>
    </lineage>
</organism>
<dbReference type="HOGENOM" id="CLU_1401280_0_0_6"/>
<dbReference type="Proteomes" id="UP000006690">
    <property type="component" value="Chromosome"/>
</dbReference>
<gene>
    <name evidence="1" type="ordered locus">PAJ_0036</name>
</gene>